<evidence type="ECO:0000313" key="3">
    <source>
        <dbReference type="Proteomes" id="UP000256424"/>
    </source>
</evidence>
<reference evidence="2 3" key="1">
    <citation type="submission" date="2018-04" db="EMBL/GenBank/DDBJ databases">
        <title>Novel Campyloabacter and Helicobacter Species and Strains.</title>
        <authorList>
            <person name="Mannion A.J."/>
            <person name="Shen Z."/>
            <person name="Fox J.G."/>
        </authorList>
    </citation>
    <scope>NUCLEOTIDE SEQUENCE [LARGE SCALE GENOMIC DNA]</scope>
    <source>
        <strain evidence="2 3">MIT 97-5075</strain>
    </source>
</reference>
<accession>A0A3D8J7Z2</accession>
<dbReference type="OrthoDB" id="5355428at2"/>
<keyword evidence="1" id="KW-1133">Transmembrane helix</keyword>
<keyword evidence="1" id="KW-0472">Membrane</keyword>
<name>A0A3D8J7Z2_9HELI</name>
<dbReference type="RefSeq" id="WP_104763720.1">
    <property type="nucleotide sequence ID" value="NZ_FZPM01000030.1"/>
</dbReference>
<dbReference type="Proteomes" id="UP000256424">
    <property type="component" value="Unassembled WGS sequence"/>
</dbReference>
<proteinExistence type="predicted"/>
<evidence type="ECO:0000313" key="2">
    <source>
        <dbReference type="EMBL" id="RDU73629.1"/>
    </source>
</evidence>
<keyword evidence="1" id="KW-0812">Transmembrane</keyword>
<feature type="transmembrane region" description="Helical" evidence="1">
    <location>
        <begin position="7"/>
        <end position="24"/>
    </location>
</feature>
<sequence>MQKIIHILRGIAHYYSLTFVIFPTRPKHYLLLSQSSKKITQACVIFCYIALCYMGCATHYPDYSKKEALPFTHKTFTLEVRENKNIQTQILHIFHQDKTYIFALFDLLGTPLALKEFKQGKFINKKFLPPKQYYNILFLSILTLIEKQKKEEIISLKNITIKVQEIENLHE</sequence>
<dbReference type="AlphaFoldDB" id="A0A3D8J7Z2"/>
<gene>
    <name evidence="2" type="ORF">CQA66_00060</name>
</gene>
<keyword evidence="3" id="KW-1185">Reference proteome</keyword>
<feature type="transmembrane region" description="Helical" evidence="1">
    <location>
        <begin position="39"/>
        <end position="56"/>
    </location>
</feature>
<protein>
    <submittedName>
        <fullName evidence="2">Uncharacterized protein</fullName>
    </submittedName>
</protein>
<comment type="caution">
    <text evidence="2">The sequence shown here is derived from an EMBL/GenBank/DDBJ whole genome shotgun (WGS) entry which is preliminary data.</text>
</comment>
<organism evidence="2 3">
    <name type="scientific">Helicobacter aurati</name>
    <dbReference type="NCBI Taxonomy" id="137778"/>
    <lineage>
        <taxon>Bacteria</taxon>
        <taxon>Pseudomonadati</taxon>
        <taxon>Campylobacterota</taxon>
        <taxon>Epsilonproteobacteria</taxon>
        <taxon>Campylobacterales</taxon>
        <taxon>Helicobacteraceae</taxon>
        <taxon>Helicobacter</taxon>
    </lineage>
</organism>
<dbReference type="EMBL" id="NXLW01000001">
    <property type="protein sequence ID" value="RDU73629.1"/>
    <property type="molecule type" value="Genomic_DNA"/>
</dbReference>
<evidence type="ECO:0000256" key="1">
    <source>
        <dbReference type="SAM" id="Phobius"/>
    </source>
</evidence>